<dbReference type="AlphaFoldDB" id="A0A8H7QIW3"/>
<reference evidence="1" key="1">
    <citation type="submission" date="2020-12" db="EMBL/GenBank/DDBJ databases">
        <title>Metabolic potential, ecology and presence of endohyphal bacteria is reflected in genomic diversity of Mucoromycotina.</title>
        <authorList>
            <person name="Muszewska A."/>
            <person name="Okrasinska A."/>
            <person name="Steczkiewicz K."/>
            <person name="Drgas O."/>
            <person name="Orlowska M."/>
            <person name="Perlinska-Lenart U."/>
            <person name="Aleksandrzak-Piekarczyk T."/>
            <person name="Szatraj K."/>
            <person name="Zielenkiewicz U."/>
            <person name="Pilsyk S."/>
            <person name="Malc E."/>
            <person name="Mieczkowski P."/>
            <person name="Kruszewska J.S."/>
            <person name="Biernat P."/>
            <person name="Pawlowska J."/>
        </authorList>
    </citation>
    <scope>NUCLEOTIDE SEQUENCE</scope>
    <source>
        <strain evidence="1">WA0000017839</strain>
    </source>
</reference>
<organism evidence="1 2">
    <name type="scientific">Mucor saturninus</name>
    <dbReference type="NCBI Taxonomy" id="64648"/>
    <lineage>
        <taxon>Eukaryota</taxon>
        <taxon>Fungi</taxon>
        <taxon>Fungi incertae sedis</taxon>
        <taxon>Mucoromycota</taxon>
        <taxon>Mucoromycotina</taxon>
        <taxon>Mucoromycetes</taxon>
        <taxon>Mucorales</taxon>
        <taxon>Mucorineae</taxon>
        <taxon>Mucoraceae</taxon>
        <taxon>Mucor</taxon>
    </lineage>
</organism>
<dbReference type="Proteomes" id="UP000603453">
    <property type="component" value="Unassembled WGS sequence"/>
</dbReference>
<accession>A0A8H7QIW3</accession>
<evidence type="ECO:0000313" key="2">
    <source>
        <dbReference type="Proteomes" id="UP000603453"/>
    </source>
</evidence>
<dbReference type="OrthoDB" id="2267587at2759"/>
<gene>
    <name evidence="1" type="ORF">INT47_010322</name>
</gene>
<protein>
    <submittedName>
        <fullName evidence="1">Uncharacterized protein</fullName>
    </submittedName>
</protein>
<sequence length="219" mass="24729">MATNSAWIWKIVKQSIPPLHIIYSGLHDLFLTFGSLKCIKFGLPLFGKVAWKSSVNVLLAVKDRHVCVRSTYSLEGGVHQNMVRKFGSFGAGPELTDCALTEYRLRHNTDHIEKLRINLHILTTQHTGVSVSNELDFCNSDEVFGIYPIYNDVMETLRVEKSDTLVSSSSSVSKSDILYLSDAALLLLAFTKRERNSRSEYIARKQATYQVRYTSSAYV</sequence>
<evidence type="ECO:0000313" key="1">
    <source>
        <dbReference type="EMBL" id="KAG2193544.1"/>
    </source>
</evidence>
<proteinExistence type="predicted"/>
<keyword evidence="2" id="KW-1185">Reference proteome</keyword>
<dbReference type="EMBL" id="JAEPRD010000228">
    <property type="protein sequence ID" value="KAG2193544.1"/>
    <property type="molecule type" value="Genomic_DNA"/>
</dbReference>
<name>A0A8H7QIW3_9FUNG</name>
<comment type="caution">
    <text evidence="1">The sequence shown here is derived from an EMBL/GenBank/DDBJ whole genome shotgun (WGS) entry which is preliminary data.</text>
</comment>